<feature type="compositionally biased region" description="Gly residues" evidence="1">
    <location>
        <begin position="1"/>
        <end position="14"/>
    </location>
</feature>
<evidence type="ECO:0008006" key="4">
    <source>
        <dbReference type="Google" id="ProtNLM"/>
    </source>
</evidence>
<dbReference type="GeneID" id="29126723"/>
<feature type="compositionally biased region" description="Gly residues" evidence="1">
    <location>
        <begin position="22"/>
        <end position="67"/>
    </location>
</feature>
<evidence type="ECO:0000313" key="3">
    <source>
        <dbReference type="Proteomes" id="UP000202432"/>
    </source>
</evidence>
<gene>
    <name evidence="2" type="primary">2</name>
    <name evidence="2" type="ORF">SEA_BACTOBUSTER_2</name>
</gene>
<dbReference type="SUPFAM" id="SSF55486">
    <property type="entry name" value="Metalloproteases ('zincins'), catalytic domain"/>
    <property type="match status" value="1"/>
</dbReference>
<dbReference type="RefSeq" id="YP_009304658.1">
    <property type="nucleotide sequence ID" value="NC_031279.1"/>
</dbReference>
<accession>A0A127KPG5</accession>
<dbReference type="EMBL" id="KU568494">
    <property type="protein sequence ID" value="AMO43970.1"/>
    <property type="molecule type" value="Genomic_DNA"/>
</dbReference>
<organism evidence="2 3">
    <name type="scientific">Mycobacterium phage Bactobuster</name>
    <dbReference type="NCBI Taxonomy" id="1784956"/>
    <lineage>
        <taxon>Viruses</taxon>
        <taxon>Duplodnaviria</taxon>
        <taxon>Heunggongvirae</taxon>
        <taxon>Uroviricota</taxon>
        <taxon>Caudoviricetes</taxon>
        <taxon>Pukovnikvirus</taxon>
        <taxon>Pukovnikvirus bactobuster</taxon>
    </lineage>
</organism>
<name>A0A127KPG5_9CAUD</name>
<feature type="region of interest" description="Disordered" evidence="1">
    <location>
        <begin position="1"/>
        <end position="67"/>
    </location>
</feature>
<dbReference type="InterPro" id="IPR024079">
    <property type="entry name" value="MetalloPept_cat_dom_sf"/>
</dbReference>
<sequence length="277" mass="28292">MGGRGGAGGPGPGTGAKNKKGAGAGGAGGVGGGGGSAGSSGSGGKGTGSAGTGGVTGGGGSGGGSAGGGSSINLQNAVKLKLKFGDGLTTAERQREQDRFDKMPDRLKARLFESGTKIYVGRRADETDGWAQFSADRGIKPGDKFADGREYGTLSFYAPDRNEIYISVHNPGGSENVYTHELGHAVDYQYTGNGKLISNDPEWVKLHTDHILNNPLIPSYFRGGPTGKSAASGRRELFAEGFAIYNSRGTLGLTGFVGSKAVAEQIIAIWKRYGVIQ</sequence>
<dbReference type="OrthoDB" id="7557at10239"/>
<dbReference type="KEGG" id="vg:29126723"/>
<dbReference type="Proteomes" id="UP000202432">
    <property type="component" value="Segment"/>
</dbReference>
<evidence type="ECO:0000313" key="2">
    <source>
        <dbReference type="EMBL" id="AMO43970.1"/>
    </source>
</evidence>
<dbReference type="Gene3D" id="3.40.390.10">
    <property type="entry name" value="Collagenase (Catalytic Domain)"/>
    <property type="match status" value="1"/>
</dbReference>
<evidence type="ECO:0000256" key="1">
    <source>
        <dbReference type="SAM" id="MobiDB-lite"/>
    </source>
</evidence>
<keyword evidence="3" id="KW-1185">Reference proteome</keyword>
<dbReference type="GO" id="GO:0008237">
    <property type="term" value="F:metallopeptidase activity"/>
    <property type="evidence" value="ECO:0007669"/>
    <property type="project" value="InterPro"/>
</dbReference>
<proteinExistence type="predicted"/>
<protein>
    <recommendedName>
        <fullName evidence="4">Metalloprotease</fullName>
    </recommendedName>
</protein>
<reference evidence="2 3" key="1">
    <citation type="submission" date="2016-01" db="EMBL/GenBank/DDBJ databases">
        <authorList>
            <person name="Azorlibu D.M."/>
            <person name="Coomans R.J."/>
            <person name="Hopkins-Harrington C.T."/>
            <person name="Hosea K."/>
            <person name="Jones K.D."/>
            <person name="Kitt M."/>
            <person name="Mann S.N."/>
            <person name="Newman R.H."/>
            <person name="Owens D.L."/>
            <person name="Parson C.D."/>
            <person name="Robinson T.D."/>
            <person name="Salters I.D."/>
            <person name="Stadler E.K."/>
            <person name="Tran L.N."/>
            <person name="Williams K.L."/>
            <person name="Bradley K.W."/>
            <person name="Asai D.J."/>
            <person name="Bowman C.A."/>
            <person name="Russell D.A."/>
            <person name="Pope W.H."/>
            <person name="Jacobs-Sera D."/>
            <person name="Hendrix R.W."/>
            <person name="Hatfull G.F."/>
        </authorList>
    </citation>
    <scope>NUCLEOTIDE SEQUENCE [LARGE SCALE GENOMIC DNA]</scope>
</reference>